<evidence type="ECO:0000256" key="1">
    <source>
        <dbReference type="SAM" id="MobiDB-lite"/>
    </source>
</evidence>
<comment type="caution">
    <text evidence="2">The sequence shown here is derived from an EMBL/GenBank/DDBJ whole genome shotgun (WGS) entry which is preliminary data.</text>
</comment>
<evidence type="ECO:0000313" key="3">
    <source>
        <dbReference type="Proteomes" id="UP001341840"/>
    </source>
</evidence>
<reference evidence="2 3" key="1">
    <citation type="journal article" date="2023" name="Plants (Basel)">
        <title>Bridging the Gap: Combining Genomics and Transcriptomics Approaches to Understand Stylosanthes scabra, an Orphan Legume from the Brazilian Caatinga.</title>
        <authorList>
            <person name="Ferreira-Neto J.R.C."/>
            <person name="da Silva M.D."/>
            <person name="Binneck E."/>
            <person name="de Melo N.F."/>
            <person name="da Silva R.H."/>
            <person name="de Melo A.L.T.M."/>
            <person name="Pandolfi V."/>
            <person name="Bustamante F.O."/>
            <person name="Brasileiro-Vidal A.C."/>
            <person name="Benko-Iseppon A.M."/>
        </authorList>
    </citation>
    <scope>NUCLEOTIDE SEQUENCE [LARGE SCALE GENOMIC DNA]</scope>
    <source>
        <tissue evidence="2">Leaves</tissue>
    </source>
</reference>
<protein>
    <submittedName>
        <fullName evidence="2">Uncharacterized protein</fullName>
    </submittedName>
</protein>
<feature type="compositionally biased region" description="Polar residues" evidence="1">
    <location>
        <begin position="1"/>
        <end position="10"/>
    </location>
</feature>
<sequence>MSKESISFGCTGSKEPPKTTVDPVSKVPPSGSENQTATNRSEVKAPPTPSGFTDEFIIENSRIAMDKASLKSNLEFIMKVGIKAAGISRALQKKLANSPPIPRAELEQLKEKIVALEKLK</sequence>
<feature type="region of interest" description="Disordered" evidence="1">
    <location>
        <begin position="1"/>
        <end position="52"/>
    </location>
</feature>
<dbReference type="EMBL" id="JASCZI010030303">
    <property type="protein sequence ID" value="MED6120976.1"/>
    <property type="molecule type" value="Genomic_DNA"/>
</dbReference>
<gene>
    <name evidence="2" type="ORF">PIB30_025753</name>
</gene>
<evidence type="ECO:0000313" key="2">
    <source>
        <dbReference type="EMBL" id="MED6120976.1"/>
    </source>
</evidence>
<name>A0ABU6RAS2_9FABA</name>
<proteinExistence type="predicted"/>
<dbReference type="Proteomes" id="UP001341840">
    <property type="component" value="Unassembled WGS sequence"/>
</dbReference>
<keyword evidence="3" id="KW-1185">Reference proteome</keyword>
<organism evidence="2 3">
    <name type="scientific">Stylosanthes scabra</name>
    <dbReference type="NCBI Taxonomy" id="79078"/>
    <lineage>
        <taxon>Eukaryota</taxon>
        <taxon>Viridiplantae</taxon>
        <taxon>Streptophyta</taxon>
        <taxon>Embryophyta</taxon>
        <taxon>Tracheophyta</taxon>
        <taxon>Spermatophyta</taxon>
        <taxon>Magnoliopsida</taxon>
        <taxon>eudicotyledons</taxon>
        <taxon>Gunneridae</taxon>
        <taxon>Pentapetalae</taxon>
        <taxon>rosids</taxon>
        <taxon>fabids</taxon>
        <taxon>Fabales</taxon>
        <taxon>Fabaceae</taxon>
        <taxon>Papilionoideae</taxon>
        <taxon>50 kb inversion clade</taxon>
        <taxon>dalbergioids sensu lato</taxon>
        <taxon>Dalbergieae</taxon>
        <taxon>Pterocarpus clade</taxon>
        <taxon>Stylosanthes</taxon>
    </lineage>
</organism>
<accession>A0ABU6RAS2</accession>
<feature type="compositionally biased region" description="Polar residues" evidence="1">
    <location>
        <begin position="31"/>
        <end position="40"/>
    </location>
</feature>